<dbReference type="InterPro" id="IPR013121">
    <property type="entry name" value="Fe_red_NAD-bd_6"/>
</dbReference>
<sequence length="560" mass="64609">MYRRLAAYCIIGSFIAAISFQLLSYVSFEPLTTQYERYQRDYSTLGSYITLLVVGTSLTLLSCWFQQHNYKKRKLLGQPTIAPPISLLQRWALYEWRLLSSTWSLLTVGKLAGLFLLNTVLLYKDLDKVVQMPADSNRNMYLQTLANRSAQLAITNIAVSVALSAKLSVIQRWFFSIDTTLQWHKWFGRLGFLQVMYHATYQLQFNYARQGGYVFATLTTNVRHVTGTCMMSAMVVLILGSHPVVRLLSYRLFRWTHLSAFFVLVLFGCLHHWSFYLFYGAVLVFWVTDQVDRSFVAEACTVESLPGEIVKLTCKVPYQSGLLIPGQFAFISFGSTSWIKAWFHSHPFSICRMDSEVTDTDESALIGKSASFTFYIKSIGNETRVLYQLGQQNKTMQARISRPMGRPYITNAGTEFGDYDTIVLVAEGMGITPWISVLHYIKEREHAIHTKSVYFIWTVRSIDTFYAFEKEFERYQFTDINVHVQLFITGVSDPEENYSIPSYIQLDIENRPDYEAMLLKVQQKNKETVLGICTHEETMVRVNNIGLLYSWAMKKERFEL</sequence>
<keyword evidence="7" id="KW-0560">Oxidoreductase</keyword>
<comment type="caution">
    <text evidence="12">The sequence shown here is derived from an EMBL/GenBank/DDBJ whole genome shotgun (WGS) entry which is preliminary data.</text>
</comment>
<dbReference type="Gene3D" id="3.40.50.80">
    <property type="entry name" value="Nucleotide-binding domain of ferredoxin-NADP reductase (FNR) module"/>
    <property type="match status" value="1"/>
</dbReference>
<feature type="transmembrane region" description="Helical" evidence="10">
    <location>
        <begin position="45"/>
        <end position="65"/>
    </location>
</feature>
<comment type="similarity">
    <text evidence="2">Belongs to the ferric reductase (FRE) family.</text>
</comment>
<protein>
    <recommendedName>
        <fullName evidence="11">FAD-binding FR-type domain-containing protein</fullName>
    </recommendedName>
</protein>
<keyword evidence="13" id="KW-1185">Reference proteome</keyword>
<feature type="transmembrane region" description="Helical" evidence="10">
    <location>
        <begin position="103"/>
        <end position="123"/>
    </location>
</feature>
<keyword evidence="5" id="KW-0249">Electron transport</keyword>
<keyword evidence="3" id="KW-0813">Transport</keyword>
<evidence type="ECO:0000256" key="9">
    <source>
        <dbReference type="ARBA" id="ARBA00023136"/>
    </source>
</evidence>
<evidence type="ECO:0000256" key="6">
    <source>
        <dbReference type="ARBA" id="ARBA00022989"/>
    </source>
</evidence>
<dbReference type="Pfam" id="PF08022">
    <property type="entry name" value="FAD_binding_8"/>
    <property type="match status" value="1"/>
</dbReference>
<organism evidence="12 13">
    <name type="scientific">Helicostylum pulchrum</name>
    <dbReference type="NCBI Taxonomy" id="562976"/>
    <lineage>
        <taxon>Eukaryota</taxon>
        <taxon>Fungi</taxon>
        <taxon>Fungi incertae sedis</taxon>
        <taxon>Mucoromycota</taxon>
        <taxon>Mucoromycotina</taxon>
        <taxon>Mucoromycetes</taxon>
        <taxon>Mucorales</taxon>
        <taxon>Mucorineae</taxon>
        <taxon>Mucoraceae</taxon>
        <taxon>Helicostylum</taxon>
    </lineage>
</organism>
<keyword evidence="8" id="KW-0406">Ion transport</keyword>
<evidence type="ECO:0000256" key="10">
    <source>
        <dbReference type="SAM" id="Phobius"/>
    </source>
</evidence>
<dbReference type="InterPro" id="IPR013130">
    <property type="entry name" value="Fe3_Rdtase_TM_dom"/>
</dbReference>
<evidence type="ECO:0000256" key="5">
    <source>
        <dbReference type="ARBA" id="ARBA00022982"/>
    </source>
</evidence>
<dbReference type="CDD" id="cd06186">
    <property type="entry name" value="NOX_Duox_like_FAD_NADP"/>
    <property type="match status" value="1"/>
</dbReference>
<evidence type="ECO:0000313" key="13">
    <source>
        <dbReference type="Proteomes" id="UP001476247"/>
    </source>
</evidence>
<feature type="transmembrane region" description="Helical" evidence="10">
    <location>
        <begin position="225"/>
        <end position="248"/>
    </location>
</feature>
<evidence type="ECO:0000256" key="4">
    <source>
        <dbReference type="ARBA" id="ARBA00022692"/>
    </source>
</evidence>
<evidence type="ECO:0000256" key="3">
    <source>
        <dbReference type="ARBA" id="ARBA00022448"/>
    </source>
</evidence>
<dbReference type="InterPro" id="IPR039261">
    <property type="entry name" value="FNR_nucleotide-bd"/>
</dbReference>
<dbReference type="Pfam" id="PF08030">
    <property type="entry name" value="NAD_binding_6"/>
    <property type="match status" value="1"/>
</dbReference>
<evidence type="ECO:0000256" key="1">
    <source>
        <dbReference type="ARBA" id="ARBA00004141"/>
    </source>
</evidence>
<proteinExistence type="inferred from homology"/>
<dbReference type="InterPro" id="IPR013112">
    <property type="entry name" value="FAD-bd_8"/>
</dbReference>
<dbReference type="InterPro" id="IPR051410">
    <property type="entry name" value="Ferric/Cupric_Reductase"/>
</dbReference>
<dbReference type="Proteomes" id="UP001476247">
    <property type="component" value="Unassembled WGS sequence"/>
</dbReference>
<feature type="transmembrane region" description="Helical" evidence="10">
    <location>
        <begin position="260"/>
        <end position="287"/>
    </location>
</feature>
<reference evidence="12 13" key="1">
    <citation type="submission" date="2024-04" db="EMBL/GenBank/DDBJ databases">
        <title>genome sequences of Mucor flavus KT1a and Helicostylum pulchrum KT1b strains isolation_sourced from the surface of a dry-aged beef.</title>
        <authorList>
            <person name="Toyotome T."/>
            <person name="Hosono M."/>
            <person name="Torimaru M."/>
            <person name="Fukuda K."/>
            <person name="Mikami N."/>
        </authorList>
    </citation>
    <scope>NUCLEOTIDE SEQUENCE [LARGE SCALE GENOMIC DNA]</scope>
    <source>
        <strain evidence="12 13">KT1b</strain>
    </source>
</reference>
<dbReference type="PANTHER" id="PTHR32361">
    <property type="entry name" value="FERRIC/CUPRIC REDUCTASE TRANSMEMBRANE COMPONENT"/>
    <property type="match status" value="1"/>
</dbReference>
<keyword evidence="4 10" id="KW-0812">Transmembrane</keyword>
<name>A0ABP9Y7E2_9FUNG</name>
<dbReference type="Gene3D" id="2.40.30.10">
    <property type="entry name" value="Translation factors"/>
    <property type="match status" value="1"/>
</dbReference>
<keyword evidence="6 10" id="KW-1133">Transmembrane helix</keyword>
<accession>A0ABP9Y7E2</accession>
<comment type="subcellular location">
    <subcellularLocation>
        <location evidence="1">Membrane</location>
        <topology evidence="1">Multi-pass membrane protein</topology>
    </subcellularLocation>
</comment>
<dbReference type="EMBL" id="BAABUJ010000025">
    <property type="protein sequence ID" value="GAA5802904.1"/>
    <property type="molecule type" value="Genomic_DNA"/>
</dbReference>
<dbReference type="InterPro" id="IPR017927">
    <property type="entry name" value="FAD-bd_FR_type"/>
</dbReference>
<dbReference type="PROSITE" id="PS51384">
    <property type="entry name" value="FAD_FR"/>
    <property type="match status" value="1"/>
</dbReference>
<keyword evidence="9 10" id="KW-0472">Membrane</keyword>
<gene>
    <name evidence="12" type="ORF">HPULCUR_008379</name>
</gene>
<feature type="transmembrane region" description="Helical" evidence="10">
    <location>
        <begin position="5"/>
        <end position="25"/>
    </location>
</feature>
<dbReference type="SUPFAM" id="SSF52343">
    <property type="entry name" value="Ferredoxin reductase-like, C-terminal NADP-linked domain"/>
    <property type="match status" value="1"/>
</dbReference>
<evidence type="ECO:0000256" key="8">
    <source>
        <dbReference type="ARBA" id="ARBA00023065"/>
    </source>
</evidence>
<dbReference type="Pfam" id="PF01794">
    <property type="entry name" value="Ferric_reduct"/>
    <property type="match status" value="1"/>
</dbReference>
<evidence type="ECO:0000256" key="2">
    <source>
        <dbReference type="ARBA" id="ARBA00006278"/>
    </source>
</evidence>
<evidence type="ECO:0000256" key="7">
    <source>
        <dbReference type="ARBA" id="ARBA00023002"/>
    </source>
</evidence>
<evidence type="ECO:0000313" key="12">
    <source>
        <dbReference type="EMBL" id="GAA5802904.1"/>
    </source>
</evidence>
<feature type="domain" description="FAD-binding FR-type" evidence="11">
    <location>
        <begin position="292"/>
        <end position="410"/>
    </location>
</feature>
<evidence type="ECO:0000259" key="11">
    <source>
        <dbReference type="PROSITE" id="PS51384"/>
    </source>
</evidence>